<sequence>MDHKKIYVTKQMPLADAFNKADATARLYDVDVSVLAFSPCGQPYLFGSPCFKNVVNQNTNLKKERKSSSSKQSSILKYQAKLDRVMKEVDREKERGKVLKKSLEETMKRHNIKEIEDQTLEELLASKKEVEMFLNFLNNNFKETDPASSQFMPSKNKKNHSLPLKIKKM</sequence>
<reference evidence="2" key="1">
    <citation type="submission" date="2019-07" db="EMBL/GenBank/DDBJ databases">
        <authorList>
            <person name="Dittberner H."/>
        </authorList>
    </citation>
    <scope>NUCLEOTIDE SEQUENCE [LARGE SCALE GENOMIC DNA]</scope>
</reference>
<dbReference type="GO" id="GO:0003677">
    <property type="term" value="F:DNA binding"/>
    <property type="evidence" value="ECO:0007669"/>
    <property type="project" value="InterPro"/>
</dbReference>
<dbReference type="EMBL" id="CABITT030000006">
    <property type="protein sequence ID" value="VVB08103.1"/>
    <property type="molecule type" value="Genomic_DNA"/>
</dbReference>
<dbReference type="Proteomes" id="UP000489600">
    <property type="component" value="Unassembled WGS sequence"/>
</dbReference>
<gene>
    <name evidence="2" type="ORF">ANE_LOCUS18547</name>
</gene>
<name>A0A565C389_9BRAS</name>
<proteinExistence type="predicted"/>
<organism evidence="2 3">
    <name type="scientific">Arabis nemorensis</name>
    <dbReference type="NCBI Taxonomy" id="586526"/>
    <lineage>
        <taxon>Eukaryota</taxon>
        <taxon>Viridiplantae</taxon>
        <taxon>Streptophyta</taxon>
        <taxon>Embryophyta</taxon>
        <taxon>Tracheophyta</taxon>
        <taxon>Spermatophyta</taxon>
        <taxon>Magnoliopsida</taxon>
        <taxon>eudicotyledons</taxon>
        <taxon>Gunneridae</taxon>
        <taxon>Pentapetalae</taxon>
        <taxon>rosids</taxon>
        <taxon>malvids</taxon>
        <taxon>Brassicales</taxon>
        <taxon>Brassicaceae</taxon>
        <taxon>Arabideae</taxon>
        <taxon>Arabis</taxon>
    </lineage>
</organism>
<dbReference type="AlphaFoldDB" id="A0A565C389"/>
<feature type="region of interest" description="Disordered" evidence="1">
    <location>
        <begin position="145"/>
        <end position="169"/>
    </location>
</feature>
<evidence type="ECO:0008006" key="4">
    <source>
        <dbReference type="Google" id="ProtNLM"/>
    </source>
</evidence>
<dbReference type="GO" id="GO:0046983">
    <property type="term" value="F:protein dimerization activity"/>
    <property type="evidence" value="ECO:0007669"/>
    <property type="project" value="InterPro"/>
</dbReference>
<evidence type="ECO:0000313" key="2">
    <source>
        <dbReference type="EMBL" id="VVB08103.1"/>
    </source>
</evidence>
<dbReference type="SUPFAM" id="SSF55455">
    <property type="entry name" value="SRF-like"/>
    <property type="match status" value="1"/>
</dbReference>
<dbReference type="Gene3D" id="3.40.1810.10">
    <property type="entry name" value="Transcription factor, MADS-box"/>
    <property type="match status" value="1"/>
</dbReference>
<dbReference type="InterPro" id="IPR036879">
    <property type="entry name" value="TF_MADSbox_sf"/>
</dbReference>
<feature type="compositionally biased region" description="Basic residues" evidence="1">
    <location>
        <begin position="155"/>
        <end position="169"/>
    </location>
</feature>
<evidence type="ECO:0000313" key="3">
    <source>
        <dbReference type="Proteomes" id="UP000489600"/>
    </source>
</evidence>
<evidence type="ECO:0000256" key="1">
    <source>
        <dbReference type="SAM" id="MobiDB-lite"/>
    </source>
</evidence>
<protein>
    <recommendedName>
        <fullName evidence="4">MADS-box domain-containing protein</fullName>
    </recommendedName>
</protein>
<comment type="caution">
    <text evidence="2">The sequence shown here is derived from an EMBL/GenBank/DDBJ whole genome shotgun (WGS) entry which is preliminary data.</text>
</comment>
<keyword evidence="3" id="KW-1185">Reference proteome</keyword>
<accession>A0A565C389</accession>